<evidence type="ECO:0000313" key="1">
    <source>
        <dbReference type="EMBL" id="KAI4317537.1"/>
    </source>
</evidence>
<organism evidence="1 2">
    <name type="scientific">Bauhinia variegata</name>
    <name type="common">Purple orchid tree</name>
    <name type="synonym">Phanera variegata</name>
    <dbReference type="NCBI Taxonomy" id="167791"/>
    <lineage>
        <taxon>Eukaryota</taxon>
        <taxon>Viridiplantae</taxon>
        <taxon>Streptophyta</taxon>
        <taxon>Embryophyta</taxon>
        <taxon>Tracheophyta</taxon>
        <taxon>Spermatophyta</taxon>
        <taxon>Magnoliopsida</taxon>
        <taxon>eudicotyledons</taxon>
        <taxon>Gunneridae</taxon>
        <taxon>Pentapetalae</taxon>
        <taxon>rosids</taxon>
        <taxon>fabids</taxon>
        <taxon>Fabales</taxon>
        <taxon>Fabaceae</taxon>
        <taxon>Cercidoideae</taxon>
        <taxon>Cercideae</taxon>
        <taxon>Bauhiniinae</taxon>
        <taxon>Bauhinia</taxon>
    </lineage>
</organism>
<keyword evidence="2" id="KW-1185">Reference proteome</keyword>
<proteinExistence type="predicted"/>
<sequence>MCGGALISDYVADDKNCRRLTTDDLWSLVDPSPENVGFHPKRQSQFPVNRGVALACDSSIDKEKKTVAAKGVVKGTQTQRVRKNMYRGIRQRPWGKWAAEIRDPQKGTRVWLGTFNTDVEAARAYDEAAKRIRGEKAKLNFPEKPVAPKALSLAPARAPAGAFQPPSKKLCLSPEMDLKETISSLESFLGLEHEEPTQQPSANVDLWGSTETEVWNLDDLVNHHMLY</sequence>
<protein>
    <submittedName>
        <fullName evidence="1">Uncharacterized protein</fullName>
    </submittedName>
</protein>
<gene>
    <name evidence="1" type="ORF">L6164_025400</name>
</gene>
<name>A0ACB9M1U4_BAUVA</name>
<dbReference type="EMBL" id="CM039435">
    <property type="protein sequence ID" value="KAI4317537.1"/>
    <property type="molecule type" value="Genomic_DNA"/>
</dbReference>
<accession>A0ACB9M1U4</accession>
<comment type="caution">
    <text evidence="1">The sequence shown here is derived from an EMBL/GenBank/DDBJ whole genome shotgun (WGS) entry which is preliminary data.</text>
</comment>
<reference evidence="1 2" key="1">
    <citation type="journal article" date="2022" name="DNA Res.">
        <title>Chromosomal-level genome assembly of the orchid tree Bauhinia variegata (Leguminosae; Cercidoideae) supports the allotetraploid origin hypothesis of Bauhinia.</title>
        <authorList>
            <person name="Zhong Y."/>
            <person name="Chen Y."/>
            <person name="Zheng D."/>
            <person name="Pang J."/>
            <person name="Liu Y."/>
            <person name="Luo S."/>
            <person name="Meng S."/>
            <person name="Qian L."/>
            <person name="Wei D."/>
            <person name="Dai S."/>
            <person name="Zhou R."/>
        </authorList>
    </citation>
    <scope>NUCLEOTIDE SEQUENCE [LARGE SCALE GENOMIC DNA]</scope>
    <source>
        <strain evidence="1">BV-YZ2020</strain>
    </source>
</reference>
<evidence type="ECO:0000313" key="2">
    <source>
        <dbReference type="Proteomes" id="UP000828941"/>
    </source>
</evidence>
<dbReference type="Proteomes" id="UP000828941">
    <property type="component" value="Chromosome 10"/>
</dbReference>